<evidence type="ECO:0000259" key="6">
    <source>
        <dbReference type="PROSITE" id="PS50089"/>
    </source>
</evidence>
<reference evidence="10" key="1">
    <citation type="submission" date="2012-05" db="EMBL/GenBank/DDBJ databases">
        <title>Whole Genome Assembly of Lutzomyia longipalpis.</title>
        <authorList>
            <person name="Richards S."/>
            <person name="Qu C."/>
            <person name="Dillon R."/>
            <person name="Worley K."/>
            <person name="Scherer S."/>
            <person name="Batterton M."/>
            <person name="Taylor A."/>
            <person name="Hawes A."/>
            <person name="Hernandez B."/>
            <person name="Kovar C."/>
            <person name="Mandapat C."/>
            <person name="Pham C."/>
            <person name="Qu C."/>
            <person name="Jing C."/>
            <person name="Bess C."/>
            <person name="Bandaranaike D."/>
            <person name="Ngo D."/>
            <person name="Ongeri F."/>
            <person name="Arias F."/>
            <person name="Lara F."/>
            <person name="Weissenberger G."/>
            <person name="Kamau G."/>
            <person name="Han H."/>
            <person name="Shen H."/>
            <person name="Dinh H."/>
            <person name="Khalil I."/>
            <person name="Jones J."/>
            <person name="Shafer J."/>
            <person name="Jayaseelan J."/>
            <person name="Quiroz J."/>
            <person name="Blankenburg K."/>
            <person name="Nguyen L."/>
            <person name="Jackson L."/>
            <person name="Francisco L."/>
            <person name="Tang L.-Y."/>
            <person name="Pu L.-L."/>
            <person name="Perales L."/>
            <person name="Lorensuhewa L."/>
            <person name="Munidasa M."/>
            <person name="Coyle M."/>
            <person name="Taylor M."/>
            <person name="Puazo M."/>
            <person name="Firestine M."/>
            <person name="Scheel M."/>
            <person name="Javaid M."/>
            <person name="Wang M."/>
            <person name="Li M."/>
            <person name="Tabassum N."/>
            <person name="Saada N."/>
            <person name="Osuji N."/>
            <person name="Aqrawi P."/>
            <person name="Fu Q."/>
            <person name="Thornton R."/>
            <person name="Raj R."/>
            <person name="Goodspeed R."/>
            <person name="Mata R."/>
            <person name="Najjar R."/>
            <person name="Gubbala S."/>
            <person name="Lee S."/>
            <person name="Denson S."/>
            <person name="Patil S."/>
            <person name="Macmil S."/>
            <person name="Qi S."/>
            <person name="Matskevitch T."/>
            <person name="Palculict T."/>
            <person name="Mathew T."/>
            <person name="Vee V."/>
            <person name="Velamala V."/>
            <person name="Korchina V."/>
            <person name="Cai W."/>
            <person name="Liu W."/>
            <person name="Dai W."/>
            <person name="Zou X."/>
            <person name="Zhu Y."/>
            <person name="Zhang Y."/>
            <person name="Wu Y.-Q."/>
            <person name="Xin Y."/>
            <person name="Nazarath L."/>
            <person name="Kovar C."/>
            <person name="Han Y."/>
            <person name="Muzny D."/>
            <person name="Gibbs R."/>
        </authorList>
    </citation>
    <scope>NUCLEOTIDE SEQUENCE [LARGE SCALE GENOMIC DNA]</scope>
    <source>
        <strain evidence="10">Jacobina</strain>
    </source>
</reference>
<dbReference type="GO" id="GO:0061630">
    <property type="term" value="F:ubiquitin protein ligase activity"/>
    <property type="evidence" value="ECO:0007669"/>
    <property type="project" value="TreeGrafter"/>
</dbReference>
<proteinExistence type="predicted"/>
<dbReference type="GO" id="GO:0043161">
    <property type="term" value="P:proteasome-mediated ubiquitin-dependent protein catabolic process"/>
    <property type="evidence" value="ECO:0007669"/>
    <property type="project" value="TreeGrafter"/>
</dbReference>
<dbReference type="CDD" id="cd16571">
    <property type="entry name" value="RING-HC_SIAHs"/>
    <property type="match status" value="1"/>
</dbReference>
<evidence type="ECO:0000256" key="5">
    <source>
        <dbReference type="SAM" id="MobiDB-lite"/>
    </source>
</evidence>
<name>A0A1B0CRN2_LUTLO</name>
<evidence type="ECO:0000256" key="2">
    <source>
        <dbReference type="ARBA" id="ARBA00022771"/>
    </source>
</evidence>
<reference evidence="9" key="3">
    <citation type="submission" date="2020-05" db="UniProtKB">
        <authorList>
            <consortium name="EnsemblMetazoa"/>
        </authorList>
    </citation>
    <scope>IDENTIFICATION</scope>
    <source>
        <strain evidence="9">Jacobina</strain>
    </source>
</reference>
<evidence type="ECO:0000256" key="4">
    <source>
        <dbReference type="PROSITE-ProRule" id="PRU00175"/>
    </source>
</evidence>
<dbReference type="Proteomes" id="UP000092461">
    <property type="component" value="Unassembled WGS sequence"/>
</dbReference>
<dbReference type="Gene3D" id="3.30.40.10">
    <property type="entry name" value="Zinc/RING finger domain, C3HC4 (zinc finger)"/>
    <property type="match status" value="1"/>
</dbReference>
<keyword evidence="10" id="KW-1185">Reference proteome</keyword>
<dbReference type="VEuPathDB" id="VectorBase:LLOJ007530"/>
<dbReference type="GO" id="GO:0008270">
    <property type="term" value="F:zinc ion binding"/>
    <property type="evidence" value="ECO:0007669"/>
    <property type="project" value="UniProtKB-KW"/>
</dbReference>
<evidence type="ECO:0000313" key="8">
    <source>
        <dbReference type="EMBL" id="MBC1174674.1"/>
    </source>
</evidence>
<dbReference type="CDD" id="cd00136">
    <property type="entry name" value="PDZ_canonical"/>
    <property type="match status" value="1"/>
</dbReference>
<dbReference type="GO" id="GO:0005737">
    <property type="term" value="C:cytoplasm"/>
    <property type="evidence" value="ECO:0007669"/>
    <property type="project" value="TreeGrafter"/>
</dbReference>
<dbReference type="InterPro" id="IPR001841">
    <property type="entry name" value="Znf_RING"/>
</dbReference>
<protein>
    <submittedName>
        <fullName evidence="8">Putative na+/h+ exchange regulatory cofactor nhe-rf1</fullName>
    </submittedName>
</protein>
<dbReference type="PROSITE" id="PS50089">
    <property type="entry name" value="ZF_RING_2"/>
    <property type="match status" value="1"/>
</dbReference>
<evidence type="ECO:0000313" key="9">
    <source>
        <dbReference type="EnsemblMetazoa" id="LLOJ007530-PA"/>
    </source>
</evidence>
<dbReference type="InterPro" id="IPR036034">
    <property type="entry name" value="PDZ_sf"/>
</dbReference>
<feature type="region of interest" description="Disordered" evidence="5">
    <location>
        <begin position="1"/>
        <end position="31"/>
    </location>
</feature>
<dbReference type="InterPro" id="IPR004162">
    <property type="entry name" value="SINA-like_animal"/>
</dbReference>
<feature type="compositionally biased region" description="Polar residues" evidence="5">
    <location>
        <begin position="1"/>
        <end position="10"/>
    </location>
</feature>
<dbReference type="InterPro" id="IPR041489">
    <property type="entry name" value="PDZ_6"/>
</dbReference>
<dbReference type="EMBL" id="GITU01005971">
    <property type="protein sequence ID" value="MBC1174674.1"/>
    <property type="molecule type" value="Transcribed_RNA"/>
</dbReference>
<dbReference type="SMART" id="SM00228">
    <property type="entry name" value="PDZ"/>
    <property type="match status" value="1"/>
</dbReference>
<dbReference type="VEuPathDB" id="VectorBase:LLONM1_004965"/>
<dbReference type="SUPFAM" id="SSF57850">
    <property type="entry name" value="RING/U-box"/>
    <property type="match status" value="1"/>
</dbReference>
<dbReference type="Gene3D" id="2.30.42.10">
    <property type="match status" value="1"/>
</dbReference>
<dbReference type="PANTHER" id="PTHR45877">
    <property type="entry name" value="E3 UBIQUITIN-PROTEIN LIGASE SIAH2"/>
    <property type="match status" value="1"/>
</dbReference>
<dbReference type="EMBL" id="AJWK01025003">
    <property type="status" value="NOT_ANNOTATED_CDS"/>
    <property type="molecule type" value="Genomic_DNA"/>
</dbReference>
<sequence>MRARMSTQETTRQEDTTPKAPAGSSTEDHYQPSVRMLDIPKCPNGSCGFHLSRSKWDPYPWVSGVDKESPAEVTGLKAGDCVLEVNSEDVLGMRIAEIANMVKSRSDRVTLLLWSTGLDPQCAPDSLCCGPMPQNLERLSASMSTILAAMECPVCMDTIPPPAIQCQNGHLVCAKCRMRADKCPVCREKYHLSRSLIAEQVYNSIRDAFNLHDEMDGKLREKLFGAKAVRTTSFIRTNNGSNNKSSSQSPTQKLLAKLMGKATSLDNLSSTRHLTPLAEDNVNLKTKSFSSSEIFIRPEAVSVMRGPSAVTPTLGTRRPPSCHTSTESVIEIVVPKLENSFRCPSAVECTAFLTSAELRHHVLEVHGVPLLAFGTASAEISLPPRTPVENACLLLQLEQKIFWLRLDASQEDLFTSALLQAPTSECSKYLLEVVVQNNPAEKLKQRQLITRNPVYSLQNNSWHDILHSRKGILFTKKSIASTFPSDSDTLILKATVKTMEDLE</sequence>
<dbReference type="InterPro" id="IPR049548">
    <property type="entry name" value="Sina-like_RING"/>
</dbReference>
<dbReference type="InterPro" id="IPR013083">
    <property type="entry name" value="Znf_RING/FYVE/PHD"/>
</dbReference>
<evidence type="ECO:0000313" key="10">
    <source>
        <dbReference type="Proteomes" id="UP000092461"/>
    </source>
</evidence>
<dbReference type="AlphaFoldDB" id="A0A1B0CRN2"/>
<keyword evidence="3" id="KW-0862">Zinc</keyword>
<keyword evidence="1" id="KW-0479">Metal-binding</keyword>
<dbReference type="GO" id="GO:0031624">
    <property type="term" value="F:ubiquitin conjugating enzyme binding"/>
    <property type="evidence" value="ECO:0007669"/>
    <property type="project" value="TreeGrafter"/>
</dbReference>
<dbReference type="PROSITE" id="PS50106">
    <property type="entry name" value="PDZ"/>
    <property type="match status" value="1"/>
</dbReference>
<evidence type="ECO:0000259" key="7">
    <source>
        <dbReference type="PROSITE" id="PS50106"/>
    </source>
</evidence>
<evidence type="ECO:0000256" key="1">
    <source>
        <dbReference type="ARBA" id="ARBA00022723"/>
    </source>
</evidence>
<organism evidence="9 10">
    <name type="scientific">Lutzomyia longipalpis</name>
    <name type="common">Sand fly</name>
    <dbReference type="NCBI Taxonomy" id="7200"/>
    <lineage>
        <taxon>Eukaryota</taxon>
        <taxon>Metazoa</taxon>
        <taxon>Ecdysozoa</taxon>
        <taxon>Arthropoda</taxon>
        <taxon>Hexapoda</taxon>
        <taxon>Insecta</taxon>
        <taxon>Pterygota</taxon>
        <taxon>Neoptera</taxon>
        <taxon>Endopterygota</taxon>
        <taxon>Diptera</taxon>
        <taxon>Nematocera</taxon>
        <taxon>Psychodoidea</taxon>
        <taxon>Psychodidae</taxon>
        <taxon>Lutzomyia</taxon>
        <taxon>Lutzomyia</taxon>
    </lineage>
</organism>
<evidence type="ECO:0000256" key="3">
    <source>
        <dbReference type="ARBA" id="ARBA00022833"/>
    </source>
</evidence>
<feature type="domain" description="PDZ" evidence="7">
    <location>
        <begin position="36"/>
        <end position="117"/>
    </location>
</feature>
<feature type="domain" description="RING-type" evidence="6">
    <location>
        <begin position="152"/>
        <end position="187"/>
    </location>
</feature>
<dbReference type="PANTHER" id="PTHR45877:SF2">
    <property type="entry name" value="E3 UBIQUITIN-PROTEIN LIGASE SINA-RELATED"/>
    <property type="match status" value="1"/>
</dbReference>
<dbReference type="Pfam" id="PF21362">
    <property type="entry name" value="Sina_RING"/>
    <property type="match status" value="1"/>
</dbReference>
<dbReference type="Pfam" id="PF17820">
    <property type="entry name" value="PDZ_6"/>
    <property type="match status" value="1"/>
</dbReference>
<dbReference type="EnsemblMetazoa" id="LLOJ007530-RA">
    <property type="protein sequence ID" value="LLOJ007530-PA"/>
    <property type="gene ID" value="LLOJ007530"/>
</dbReference>
<dbReference type="SUPFAM" id="SSF50156">
    <property type="entry name" value="PDZ domain-like"/>
    <property type="match status" value="1"/>
</dbReference>
<keyword evidence="2 4" id="KW-0863">Zinc-finger</keyword>
<reference evidence="8" key="2">
    <citation type="journal article" date="2020" name="BMC">
        <title>Leishmania infection induces a limited differential gene expression in the sand fly midgut.</title>
        <authorList>
            <person name="Coutinho-Abreu I.V."/>
            <person name="Serafim T.D."/>
            <person name="Meneses C."/>
            <person name="Kamhawi S."/>
            <person name="Oliveira F."/>
            <person name="Valenzuela J.G."/>
        </authorList>
    </citation>
    <scope>NUCLEOTIDE SEQUENCE</scope>
    <source>
        <strain evidence="8">Jacobina</strain>
        <tissue evidence="8">Midgut</tissue>
    </source>
</reference>
<accession>A0A1B0CRN2</accession>
<dbReference type="InterPro" id="IPR001478">
    <property type="entry name" value="PDZ"/>
</dbReference>